<evidence type="ECO:0000313" key="2">
    <source>
        <dbReference type="Proteomes" id="UP001330434"/>
    </source>
</evidence>
<accession>A0ABZ2C1E8</accession>
<protein>
    <submittedName>
        <fullName evidence="1">Uncharacterized protein</fullName>
    </submittedName>
</protein>
<evidence type="ECO:0000313" key="1">
    <source>
        <dbReference type="EMBL" id="WVX66203.1"/>
    </source>
</evidence>
<proteinExistence type="predicted"/>
<gene>
    <name evidence="1" type="ORF">Bealeia1_00377</name>
</gene>
<dbReference type="Proteomes" id="UP001330434">
    <property type="component" value="Chromosome"/>
</dbReference>
<reference evidence="1 2" key="1">
    <citation type="journal article" date="2024" name="Environ. Microbiol.">
        <title>Novel evolutionary insights on the interactions of the Holosporales (Alphaproteobacteria) with eukaryotic hosts from comparative genomics.</title>
        <authorList>
            <person name="Giovannini M."/>
            <person name="Petroni G."/>
            <person name="Castelli M."/>
        </authorList>
    </citation>
    <scope>NUCLEOTIDE SEQUENCE [LARGE SCALE GENOMIC DNA]</scope>
    <source>
        <strain evidence="1 2">US_Bl 15I1</strain>
    </source>
</reference>
<dbReference type="RefSeq" id="WP_331256725.1">
    <property type="nucleotide sequence ID" value="NZ_JAVHWZ010000003.1"/>
</dbReference>
<name>A0ABZ2C1E8_9PROT</name>
<sequence length="95" mass="10651">MLTSLLVLGGIVLVIPFSIRLFQRFVGAQNAPSSFKTISLQNSFWIDNGRRLVSVQWKDQEILLLLSSKGDQVIAIHPKKEEDTVISIKRAEKTA</sequence>
<dbReference type="EMBL" id="CP133270">
    <property type="protein sequence ID" value="WVX66203.1"/>
    <property type="molecule type" value="Genomic_DNA"/>
</dbReference>
<keyword evidence="2" id="KW-1185">Reference proteome</keyword>
<organism evidence="1 2">
    <name type="scientific">Candidatus Bealeia paramacronuclearis</name>
    <dbReference type="NCBI Taxonomy" id="1921001"/>
    <lineage>
        <taxon>Bacteria</taxon>
        <taxon>Pseudomonadati</taxon>
        <taxon>Pseudomonadota</taxon>
        <taxon>Alphaproteobacteria</taxon>
        <taxon>Holosporales</taxon>
        <taxon>Holosporaceae</taxon>
        <taxon>Candidatus Bealeia</taxon>
    </lineage>
</organism>